<evidence type="ECO:0000256" key="1">
    <source>
        <dbReference type="ARBA" id="ARBA00022490"/>
    </source>
</evidence>
<dbReference type="EMBL" id="JAHRIN010002393">
    <property type="protein sequence ID" value="MEQ2192402.1"/>
    <property type="molecule type" value="Genomic_DNA"/>
</dbReference>
<evidence type="ECO:0000313" key="3">
    <source>
        <dbReference type="Proteomes" id="UP001434883"/>
    </source>
</evidence>
<dbReference type="InterPro" id="IPR051889">
    <property type="entry name" value="CEP41"/>
</dbReference>
<accession>A0ABV0QA59</accession>
<protein>
    <submittedName>
        <fullName evidence="2">Uncharacterized protein</fullName>
    </submittedName>
</protein>
<sequence>MVKSCFSSLKVIAQKFPSGMTTGCIPASCLSSPNSLKGRKCSVAQQPAQAAEKRWRFTSDELEKIQEQMEEMIIPSYSDSKLKPHFFFPQRNFCSRPFSLARIMQVTCQVAHRPTAAGPQPAVVRVLPQLGETAPEFRAADPGNNPQPYLLKQQAYFHQKASLEFVFMLLAAVRKVFQEVDNGSKCCCVFTTIGHCIILSTV</sequence>
<organism evidence="2 3">
    <name type="scientific">Xenoophorus captivus</name>
    <dbReference type="NCBI Taxonomy" id="1517983"/>
    <lineage>
        <taxon>Eukaryota</taxon>
        <taxon>Metazoa</taxon>
        <taxon>Chordata</taxon>
        <taxon>Craniata</taxon>
        <taxon>Vertebrata</taxon>
        <taxon>Euteleostomi</taxon>
        <taxon>Actinopterygii</taxon>
        <taxon>Neopterygii</taxon>
        <taxon>Teleostei</taxon>
        <taxon>Neoteleostei</taxon>
        <taxon>Acanthomorphata</taxon>
        <taxon>Ovalentaria</taxon>
        <taxon>Atherinomorphae</taxon>
        <taxon>Cyprinodontiformes</taxon>
        <taxon>Goodeidae</taxon>
        <taxon>Xenoophorus</taxon>
    </lineage>
</organism>
<dbReference type="PANTHER" id="PTHR44390">
    <property type="entry name" value="CENTROSOMAL PROTEIN OF 41 KDA"/>
    <property type="match status" value="1"/>
</dbReference>
<name>A0ABV0QA59_9TELE</name>
<reference evidence="2 3" key="1">
    <citation type="submission" date="2021-06" db="EMBL/GenBank/DDBJ databases">
        <authorList>
            <person name="Palmer J.M."/>
        </authorList>
    </citation>
    <scope>NUCLEOTIDE SEQUENCE [LARGE SCALE GENOMIC DNA]</scope>
    <source>
        <strain evidence="2 3">XC_2019</strain>
        <tissue evidence="2">Muscle</tissue>
    </source>
</reference>
<gene>
    <name evidence="2" type="ORF">XENOCAPTIV_011136</name>
</gene>
<keyword evidence="3" id="KW-1185">Reference proteome</keyword>
<dbReference type="PANTHER" id="PTHR44390:SF1">
    <property type="entry name" value="CENTROSOMAL PROTEIN OF 41 KDA"/>
    <property type="match status" value="1"/>
</dbReference>
<keyword evidence="1" id="KW-0963">Cytoplasm</keyword>
<comment type="caution">
    <text evidence="2">The sequence shown here is derived from an EMBL/GenBank/DDBJ whole genome shotgun (WGS) entry which is preliminary data.</text>
</comment>
<proteinExistence type="predicted"/>
<evidence type="ECO:0000313" key="2">
    <source>
        <dbReference type="EMBL" id="MEQ2192402.1"/>
    </source>
</evidence>
<dbReference type="Proteomes" id="UP001434883">
    <property type="component" value="Unassembled WGS sequence"/>
</dbReference>